<name>A0AAD5C1L5_AMBAR</name>
<evidence type="ECO:0000259" key="3">
    <source>
        <dbReference type="PROSITE" id="PS51156"/>
    </source>
</evidence>
<evidence type="ECO:0000256" key="1">
    <source>
        <dbReference type="ARBA" id="ARBA00023242"/>
    </source>
</evidence>
<organism evidence="4 5">
    <name type="scientific">Ambrosia artemisiifolia</name>
    <name type="common">Common ragweed</name>
    <dbReference type="NCBI Taxonomy" id="4212"/>
    <lineage>
        <taxon>Eukaryota</taxon>
        <taxon>Viridiplantae</taxon>
        <taxon>Streptophyta</taxon>
        <taxon>Embryophyta</taxon>
        <taxon>Tracheophyta</taxon>
        <taxon>Spermatophyta</taxon>
        <taxon>Magnoliopsida</taxon>
        <taxon>eudicotyledons</taxon>
        <taxon>Gunneridae</taxon>
        <taxon>Pentapetalae</taxon>
        <taxon>asterids</taxon>
        <taxon>campanulids</taxon>
        <taxon>Asterales</taxon>
        <taxon>Asteraceae</taxon>
        <taxon>Asteroideae</taxon>
        <taxon>Heliantheae alliance</taxon>
        <taxon>Heliantheae</taxon>
        <taxon>Ambrosia</taxon>
    </lineage>
</organism>
<dbReference type="Proteomes" id="UP001206925">
    <property type="component" value="Unassembled WGS sequence"/>
</dbReference>
<gene>
    <name evidence="4" type="ORF">M8C21_028594</name>
</gene>
<dbReference type="InterPro" id="IPR000949">
    <property type="entry name" value="ELM2_dom"/>
</dbReference>
<feature type="region of interest" description="Disordered" evidence="2">
    <location>
        <begin position="340"/>
        <end position="361"/>
    </location>
</feature>
<feature type="non-terminal residue" evidence="4">
    <location>
        <position position="378"/>
    </location>
</feature>
<comment type="caution">
    <text evidence="4">The sequence shown here is derived from an EMBL/GenBank/DDBJ whole genome shotgun (WGS) entry which is preliminary data.</text>
</comment>
<accession>A0AAD5C1L5</accession>
<evidence type="ECO:0000313" key="5">
    <source>
        <dbReference type="Proteomes" id="UP001206925"/>
    </source>
</evidence>
<sequence length="378" mass="43637">ESEFVGFKNVNHCCVGENDKHGVVGGLCVGIEEEKKLDKKRKKECCLPLLDWVNRVAKNPCDPAIGSLPESYKWKAYGSEHVWKQVLMAKEMMSLKVNVDADSNARRSIWQKKRKMHPDMYNDQFKKSYTRCSQRLISIEENRHIHLSRKSQCLDYADSSSPGSDVEYADSLWNINYKKKRVPLGRSFQAEVPQWTGKTEESETRWLGTRVWPLEETENRASLIEREPIGKGRQGSCGCQFIGSIECVRFHVAVKRNRLKHELGSAFAKWKFDMMGEEVSYRWTKTEEKKFASIIKANPESSGRCFWDALVAYFKNKTRPVLVSYYFSVYLLRRRAHQNRADPSNVNSDDDELENAGHESTESILCSPKVHLKFTDTS</sequence>
<keyword evidence="5" id="KW-1185">Reference proteome</keyword>
<feature type="domain" description="ELM2" evidence="3">
    <location>
        <begin position="178"/>
        <end position="331"/>
    </location>
</feature>
<protein>
    <recommendedName>
        <fullName evidence="3">ELM2 domain-containing protein</fullName>
    </recommendedName>
</protein>
<reference evidence="4" key="1">
    <citation type="submission" date="2022-06" db="EMBL/GenBank/DDBJ databases">
        <title>Uncovering the hologenomic basis of an extraordinary plant invasion.</title>
        <authorList>
            <person name="Bieker V.C."/>
            <person name="Martin M.D."/>
            <person name="Gilbert T."/>
            <person name="Hodgins K."/>
            <person name="Battlay P."/>
            <person name="Petersen B."/>
            <person name="Wilson J."/>
        </authorList>
    </citation>
    <scope>NUCLEOTIDE SEQUENCE</scope>
    <source>
        <strain evidence="4">AA19_3_7</strain>
        <tissue evidence="4">Leaf</tissue>
    </source>
</reference>
<evidence type="ECO:0000313" key="4">
    <source>
        <dbReference type="EMBL" id="KAI7733651.1"/>
    </source>
</evidence>
<evidence type="ECO:0000256" key="2">
    <source>
        <dbReference type="SAM" id="MobiDB-lite"/>
    </source>
</evidence>
<dbReference type="EMBL" id="JAMZMK010009933">
    <property type="protein sequence ID" value="KAI7733651.1"/>
    <property type="molecule type" value="Genomic_DNA"/>
</dbReference>
<dbReference type="PANTHER" id="PTHR46872:SF10">
    <property type="entry name" value="MYB-LIKE DOMAIN-CONTAINING PROTEIN"/>
    <property type="match status" value="1"/>
</dbReference>
<proteinExistence type="predicted"/>
<dbReference type="AlphaFoldDB" id="A0AAD5C1L5"/>
<keyword evidence="1" id="KW-0539">Nucleus</keyword>
<dbReference type="PROSITE" id="PS51156">
    <property type="entry name" value="ELM2"/>
    <property type="match status" value="1"/>
</dbReference>
<dbReference type="PANTHER" id="PTHR46872">
    <property type="entry name" value="DNA BINDING PROTEIN"/>
    <property type="match status" value="1"/>
</dbReference>